<dbReference type="RefSeq" id="WP_013873743.1">
    <property type="nucleotide sequence ID" value="NZ_CAAAGZ010000153.1"/>
</dbReference>
<keyword evidence="3 5" id="KW-1133">Transmembrane helix</keyword>
<dbReference type="HOGENOM" id="CLU_116732_2_0_11"/>
<dbReference type="InterPro" id="IPR052165">
    <property type="entry name" value="Membrane_assoc_protease"/>
</dbReference>
<evidence type="ECO:0000256" key="3">
    <source>
        <dbReference type="ARBA" id="ARBA00022989"/>
    </source>
</evidence>
<protein>
    <recommendedName>
        <fullName evidence="6">NfeD-like C-terminal domain-containing protein</fullName>
    </recommendedName>
</protein>
<dbReference type="GO" id="GO:0005886">
    <property type="term" value="C:plasma membrane"/>
    <property type="evidence" value="ECO:0007669"/>
    <property type="project" value="TreeGrafter"/>
</dbReference>
<name>F8B1E9_9ACTN</name>
<dbReference type="InterPro" id="IPR012340">
    <property type="entry name" value="NA-bd_OB-fold"/>
</dbReference>
<evidence type="ECO:0000259" key="6">
    <source>
        <dbReference type="Pfam" id="PF01957"/>
    </source>
</evidence>
<dbReference type="AlphaFoldDB" id="F8B1E9"/>
<evidence type="ECO:0000313" key="8">
    <source>
        <dbReference type="Proteomes" id="UP000001549"/>
    </source>
</evidence>
<keyword evidence="8" id="KW-1185">Reference proteome</keyword>
<accession>F8B1E9</accession>
<feature type="transmembrane region" description="Helical" evidence="5">
    <location>
        <begin position="48"/>
        <end position="66"/>
    </location>
</feature>
<dbReference type="Proteomes" id="UP000001549">
    <property type="component" value="Chromosome"/>
</dbReference>
<feature type="transmembrane region" description="Helical" evidence="5">
    <location>
        <begin position="7"/>
        <end position="36"/>
    </location>
</feature>
<dbReference type="PANTHER" id="PTHR33507">
    <property type="entry name" value="INNER MEMBRANE PROTEIN YBBJ"/>
    <property type="match status" value="1"/>
</dbReference>
<evidence type="ECO:0000256" key="5">
    <source>
        <dbReference type="SAM" id="Phobius"/>
    </source>
</evidence>
<gene>
    <name evidence="7" type="ordered locus">FsymDg_2443</name>
</gene>
<dbReference type="Pfam" id="PF01957">
    <property type="entry name" value="NfeD"/>
    <property type="match status" value="1"/>
</dbReference>
<dbReference type="KEGG" id="fsy:FsymDg_2443"/>
<organism evidence="7 8">
    <name type="scientific">Candidatus Protofrankia datiscae</name>
    <dbReference type="NCBI Taxonomy" id="2716812"/>
    <lineage>
        <taxon>Bacteria</taxon>
        <taxon>Bacillati</taxon>
        <taxon>Actinomycetota</taxon>
        <taxon>Actinomycetes</taxon>
        <taxon>Frankiales</taxon>
        <taxon>Frankiaceae</taxon>
        <taxon>Protofrankia</taxon>
    </lineage>
</organism>
<dbReference type="eggNOG" id="COG1585">
    <property type="taxonomic scope" value="Bacteria"/>
</dbReference>
<dbReference type="EMBL" id="CP002801">
    <property type="protein sequence ID" value="AEH09821.1"/>
    <property type="molecule type" value="Genomic_DNA"/>
</dbReference>
<keyword evidence="2 5" id="KW-0812">Transmembrane</keyword>
<dbReference type="STRING" id="656024.FsymDg_2443"/>
<evidence type="ECO:0000313" key="7">
    <source>
        <dbReference type="EMBL" id="AEH09821.1"/>
    </source>
</evidence>
<keyword evidence="4 5" id="KW-0472">Membrane</keyword>
<dbReference type="InterPro" id="IPR002810">
    <property type="entry name" value="NfeD-like_C"/>
</dbReference>
<dbReference type="SUPFAM" id="SSF141322">
    <property type="entry name" value="NfeD domain-like"/>
    <property type="match status" value="1"/>
</dbReference>
<evidence type="ECO:0000256" key="2">
    <source>
        <dbReference type="ARBA" id="ARBA00022692"/>
    </source>
</evidence>
<evidence type="ECO:0000256" key="1">
    <source>
        <dbReference type="ARBA" id="ARBA00004141"/>
    </source>
</evidence>
<reference evidence="7 8" key="1">
    <citation type="submission" date="2011-05" db="EMBL/GenBank/DDBJ databases">
        <title>Complete sequence of chromosome of Frankia symbiont of Datisca glomerata.</title>
        <authorList>
            <consortium name="US DOE Joint Genome Institute"/>
            <person name="Lucas S."/>
            <person name="Han J."/>
            <person name="Lapidus A."/>
            <person name="Cheng J.-F."/>
            <person name="Goodwin L."/>
            <person name="Pitluck S."/>
            <person name="Peters L."/>
            <person name="Mikhailova N."/>
            <person name="Chertkov O."/>
            <person name="Teshima H."/>
            <person name="Han C."/>
            <person name="Tapia R."/>
            <person name="Land M."/>
            <person name="Hauser L."/>
            <person name="Kyrpides N."/>
            <person name="Ivanova N."/>
            <person name="Pagani I."/>
            <person name="Berry A."/>
            <person name="Pawlowski K."/>
            <person name="Persson T."/>
            <person name="Vanden Heuvel B."/>
            <person name="Benson D."/>
            <person name="Woyke T."/>
        </authorList>
    </citation>
    <scope>NUCLEOTIDE SEQUENCE [LARGE SCALE GENOMIC DNA]</scope>
    <source>
        <strain evidence="8">4085684</strain>
    </source>
</reference>
<dbReference type="PANTHER" id="PTHR33507:SF3">
    <property type="entry name" value="INNER MEMBRANE PROTEIN YBBJ"/>
    <property type="match status" value="1"/>
</dbReference>
<sequence>MVMQPWLWWLVIAGVLGVGEMLTLALILGMTALAALVAGAVAGVGGPLSVQLVAFAATSVVLLLGLRPVARRHLHQAPATATGTDALIGVTGVVLEPVNGDGDGRVRIRGEIWSARATIDGQVLEPGTSVRVLRIDGATAIVHPAQL</sequence>
<proteinExistence type="predicted"/>
<dbReference type="Gene3D" id="2.40.50.140">
    <property type="entry name" value="Nucleic acid-binding proteins"/>
    <property type="match status" value="1"/>
</dbReference>
<feature type="domain" description="NfeD-like C-terminal" evidence="6">
    <location>
        <begin position="85"/>
        <end position="144"/>
    </location>
</feature>
<evidence type="ECO:0000256" key="4">
    <source>
        <dbReference type="ARBA" id="ARBA00023136"/>
    </source>
</evidence>
<comment type="subcellular location">
    <subcellularLocation>
        <location evidence="1">Membrane</location>
        <topology evidence="1">Multi-pass membrane protein</topology>
    </subcellularLocation>
</comment>